<dbReference type="AlphaFoldDB" id="A0A9D1HTE7"/>
<reference evidence="1" key="1">
    <citation type="submission" date="2020-10" db="EMBL/GenBank/DDBJ databases">
        <authorList>
            <person name="Gilroy R."/>
        </authorList>
    </citation>
    <scope>NUCLEOTIDE SEQUENCE</scope>
    <source>
        <strain evidence="1">CHK197-8231</strain>
    </source>
</reference>
<protein>
    <submittedName>
        <fullName evidence="1">Uncharacterized protein</fullName>
    </submittedName>
</protein>
<gene>
    <name evidence="1" type="ORF">IAD49_01540</name>
</gene>
<dbReference type="Proteomes" id="UP000824087">
    <property type="component" value="Unassembled WGS sequence"/>
</dbReference>
<accession>A0A9D1HTE7</accession>
<reference evidence="1" key="2">
    <citation type="journal article" date="2021" name="PeerJ">
        <title>Extensive microbial diversity within the chicken gut microbiome revealed by metagenomics and culture.</title>
        <authorList>
            <person name="Gilroy R."/>
            <person name="Ravi A."/>
            <person name="Getino M."/>
            <person name="Pursley I."/>
            <person name="Horton D.L."/>
            <person name="Alikhan N.F."/>
            <person name="Baker D."/>
            <person name="Gharbi K."/>
            <person name="Hall N."/>
            <person name="Watson M."/>
            <person name="Adriaenssens E.M."/>
            <person name="Foster-Nyarko E."/>
            <person name="Jarju S."/>
            <person name="Secka A."/>
            <person name="Antonio M."/>
            <person name="Oren A."/>
            <person name="Chaudhuri R.R."/>
            <person name="La Ragione R."/>
            <person name="Hildebrand F."/>
            <person name="Pallen M.J."/>
        </authorList>
    </citation>
    <scope>NUCLEOTIDE SEQUENCE</scope>
    <source>
        <strain evidence="1">CHK197-8231</strain>
    </source>
</reference>
<comment type="caution">
    <text evidence="1">The sequence shown here is derived from an EMBL/GenBank/DDBJ whole genome shotgun (WGS) entry which is preliminary data.</text>
</comment>
<dbReference type="EMBL" id="DVML01000009">
    <property type="protein sequence ID" value="HIU22243.1"/>
    <property type="molecule type" value="Genomic_DNA"/>
</dbReference>
<organism evidence="1 2">
    <name type="scientific">Candidatus Fimihabitans intestinipullorum</name>
    <dbReference type="NCBI Taxonomy" id="2840820"/>
    <lineage>
        <taxon>Bacteria</taxon>
        <taxon>Bacillati</taxon>
        <taxon>Mycoplasmatota</taxon>
        <taxon>Mycoplasmatota incertae sedis</taxon>
        <taxon>Candidatus Fimihabitans</taxon>
    </lineage>
</organism>
<name>A0A9D1HTE7_9BACT</name>
<evidence type="ECO:0000313" key="1">
    <source>
        <dbReference type="EMBL" id="HIU22243.1"/>
    </source>
</evidence>
<sequence>MGKKALKIFNLRRKKKEVIEPVQEKKTYPKLLVGNPQTAILFLQRERKNSCGLYDPFGLCTIVDCLQCENSVYRIAFDNGVCLETIDFDDKENKSEKYLLEFKDEIKRDMFEYLIDDNSDYRITRLSDNVVLRDTKEDYVSKYGHYPTVRKIKIDDTNRKRLVLEK</sequence>
<evidence type="ECO:0000313" key="2">
    <source>
        <dbReference type="Proteomes" id="UP000824087"/>
    </source>
</evidence>
<proteinExistence type="predicted"/>